<dbReference type="InterPro" id="IPR018707">
    <property type="entry name" value="LpxR"/>
</dbReference>
<dbReference type="EMBL" id="JBHUOL010000010">
    <property type="protein sequence ID" value="MFD2908068.1"/>
    <property type="molecule type" value="Genomic_DNA"/>
</dbReference>
<keyword evidence="1" id="KW-0732">Signal</keyword>
<keyword evidence="3" id="KW-1185">Reference proteome</keyword>
<dbReference type="RefSeq" id="WP_379805145.1">
    <property type="nucleotide sequence ID" value="NZ_JBHUOL010000010.1"/>
</dbReference>
<dbReference type="Gene3D" id="2.40.128.140">
    <property type="entry name" value="Outer membrane protein"/>
    <property type="match status" value="1"/>
</dbReference>
<organism evidence="2 3">
    <name type="scientific">Flavobacterium ardleyense</name>
    <dbReference type="NCBI Taxonomy" id="2038737"/>
    <lineage>
        <taxon>Bacteria</taxon>
        <taxon>Pseudomonadati</taxon>
        <taxon>Bacteroidota</taxon>
        <taxon>Flavobacteriia</taxon>
        <taxon>Flavobacteriales</taxon>
        <taxon>Flavobacteriaceae</taxon>
        <taxon>Flavobacterium</taxon>
    </lineage>
</organism>
<accession>A0ABW5Z5T4</accession>
<gene>
    <name evidence="2" type="ORF">ACFSX9_04895</name>
</gene>
<feature type="chain" id="PRO_5045065203" evidence="1">
    <location>
        <begin position="20"/>
        <end position="317"/>
    </location>
</feature>
<dbReference type="InterPro" id="IPR037107">
    <property type="entry name" value="Put_OMP_sf"/>
</dbReference>
<protein>
    <submittedName>
        <fullName evidence="2">Lipid A deacylase LpxR family protein</fullName>
    </submittedName>
</protein>
<dbReference type="Proteomes" id="UP001597549">
    <property type="component" value="Unassembled WGS sequence"/>
</dbReference>
<proteinExistence type="predicted"/>
<reference evidence="3" key="1">
    <citation type="journal article" date="2019" name="Int. J. Syst. Evol. Microbiol.">
        <title>The Global Catalogue of Microorganisms (GCM) 10K type strain sequencing project: providing services to taxonomists for standard genome sequencing and annotation.</title>
        <authorList>
            <consortium name="The Broad Institute Genomics Platform"/>
            <consortium name="The Broad Institute Genome Sequencing Center for Infectious Disease"/>
            <person name="Wu L."/>
            <person name="Ma J."/>
        </authorList>
    </citation>
    <scope>NUCLEOTIDE SEQUENCE [LARGE SCALE GENOMIC DNA]</scope>
    <source>
        <strain evidence="3">KCTC 52644</strain>
    </source>
</reference>
<comment type="caution">
    <text evidence="2">The sequence shown here is derived from an EMBL/GenBank/DDBJ whole genome shotgun (WGS) entry which is preliminary data.</text>
</comment>
<evidence type="ECO:0000256" key="1">
    <source>
        <dbReference type="SAM" id="SignalP"/>
    </source>
</evidence>
<evidence type="ECO:0000313" key="2">
    <source>
        <dbReference type="EMBL" id="MFD2908068.1"/>
    </source>
</evidence>
<dbReference type="Pfam" id="PF09982">
    <property type="entry name" value="LpxR"/>
    <property type="match status" value="1"/>
</dbReference>
<feature type="signal peptide" evidence="1">
    <location>
        <begin position="1"/>
        <end position="19"/>
    </location>
</feature>
<name>A0ABW5Z5T4_9FLAO</name>
<evidence type="ECO:0000313" key="3">
    <source>
        <dbReference type="Proteomes" id="UP001597549"/>
    </source>
</evidence>
<sequence>MRKLLLLLLLTILPTTIVAQKIDNMVAFRTIKSDSYFRFNYENDYFASTDENYTQGYNLELVLPVFKKNPINYLFYKPENSIIKYGLALEHIGFTPDAYEKTEIQYNDRPFASAIMLKSFLIATDTLQKSSFTSSFSLGIIGPGAFGKEMQVGIHEATGNVIPQGWRNQIKNDAVINYEIAYEKQLVRLKNIFSLQTKTTLKVGTLHTNASVGLNATIGLINNAFNSSKDKFNFYFYTQPVVSVIGYDATLQGGIFNRESPYVIVSNDINRFTAQHNYGFILKTKTLYFEYSRSSITREFKYGTAAKWGGVRIGFTF</sequence>